<keyword evidence="1" id="KW-0808">Transferase</keyword>
<reference evidence="1" key="2">
    <citation type="submission" date="2020-06" db="EMBL/GenBank/DDBJ databases">
        <title>Helianthus annuus Genome sequencing and assembly Release 2.</title>
        <authorList>
            <person name="Gouzy J."/>
            <person name="Langlade N."/>
            <person name="Munos S."/>
        </authorList>
    </citation>
    <scope>NUCLEOTIDE SEQUENCE</scope>
    <source>
        <tissue evidence="1">Leaves</tissue>
    </source>
</reference>
<evidence type="ECO:0000313" key="2">
    <source>
        <dbReference type="Proteomes" id="UP000215914"/>
    </source>
</evidence>
<gene>
    <name evidence="1" type="ORF">HanXRQr2_Chr11g0481931</name>
</gene>
<reference evidence="1" key="1">
    <citation type="journal article" date="2017" name="Nature">
        <title>The sunflower genome provides insights into oil metabolism, flowering and Asterid evolution.</title>
        <authorList>
            <person name="Badouin H."/>
            <person name="Gouzy J."/>
            <person name="Grassa C.J."/>
            <person name="Murat F."/>
            <person name="Staton S.E."/>
            <person name="Cottret L."/>
            <person name="Lelandais-Briere C."/>
            <person name="Owens G.L."/>
            <person name="Carrere S."/>
            <person name="Mayjonade B."/>
            <person name="Legrand L."/>
            <person name="Gill N."/>
            <person name="Kane N.C."/>
            <person name="Bowers J.E."/>
            <person name="Hubner S."/>
            <person name="Bellec A."/>
            <person name="Berard A."/>
            <person name="Berges H."/>
            <person name="Blanchet N."/>
            <person name="Boniface M.C."/>
            <person name="Brunel D."/>
            <person name="Catrice O."/>
            <person name="Chaidir N."/>
            <person name="Claudel C."/>
            <person name="Donnadieu C."/>
            <person name="Faraut T."/>
            <person name="Fievet G."/>
            <person name="Helmstetter N."/>
            <person name="King M."/>
            <person name="Knapp S.J."/>
            <person name="Lai Z."/>
            <person name="Le Paslier M.C."/>
            <person name="Lippi Y."/>
            <person name="Lorenzon L."/>
            <person name="Mandel J.R."/>
            <person name="Marage G."/>
            <person name="Marchand G."/>
            <person name="Marquand E."/>
            <person name="Bret-Mestries E."/>
            <person name="Morien E."/>
            <person name="Nambeesan S."/>
            <person name="Nguyen T."/>
            <person name="Pegot-Espagnet P."/>
            <person name="Pouilly N."/>
            <person name="Raftis F."/>
            <person name="Sallet E."/>
            <person name="Schiex T."/>
            <person name="Thomas J."/>
            <person name="Vandecasteele C."/>
            <person name="Vares D."/>
            <person name="Vear F."/>
            <person name="Vautrin S."/>
            <person name="Crespi M."/>
            <person name="Mangin B."/>
            <person name="Burke J.M."/>
            <person name="Salse J."/>
            <person name="Munos S."/>
            <person name="Vincourt P."/>
            <person name="Rieseberg L.H."/>
            <person name="Langlade N.B."/>
        </authorList>
    </citation>
    <scope>NUCLEOTIDE SEQUENCE</scope>
    <source>
        <tissue evidence="1">Leaves</tissue>
    </source>
</reference>
<organism evidence="1 2">
    <name type="scientific">Helianthus annuus</name>
    <name type="common">Common sunflower</name>
    <dbReference type="NCBI Taxonomy" id="4232"/>
    <lineage>
        <taxon>Eukaryota</taxon>
        <taxon>Viridiplantae</taxon>
        <taxon>Streptophyta</taxon>
        <taxon>Embryophyta</taxon>
        <taxon>Tracheophyta</taxon>
        <taxon>Spermatophyta</taxon>
        <taxon>Magnoliopsida</taxon>
        <taxon>eudicotyledons</taxon>
        <taxon>Gunneridae</taxon>
        <taxon>Pentapetalae</taxon>
        <taxon>asterids</taxon>
        <taxon>campanulids</taxon>
        <taxon>Asterales</taxon>
        <taxon>Asteraceae</taxon>
        <taxon>Asteroideae</taxon>
        <taxon>Heliantheae alliance</taxon>
        <taxon>Heliantheae</taxon>
        <taxon>Helianthus</taxon>
    </lineage>
</organism>
<dbReference type="Proteomes" id="UP000215914">
    <property type="component" value="Unassembled WGS sequence"/>
</dbReference>
<dbReference type="EC" id="2.5.1.-" evidence="1"/>
<accession>A0A9K3HN88</accession>
<evidence type="ECO:0000313" key="1">
    <source>
        <dbReference type="EMBL" id="KAF5781307.1"/>
    </source>
</evidence>
<proteinExistence type="predicted"/>
<keyword evidence="2" id="KW-1185">Reference proteome</keyword>
<protein>
    <submittedName>
        <fullName evidence="1">Transferase</fullName>
        <ecNumber evidence="1">2.5.1.-</ecNumber>
    </submittedName>
</protein>
<sequence length="70" mass="8182">MRKDIDLKSKFLQVYDSIKSDLLHDPAFEFDDDSRQWVERMIDYNVPGGIISVAVMVQETFVLLKIIEGY</sequence>
<dbReference type="AlphaFoldDB" id="A0A9K3HN88"/>
<dbReference type="EMBL" id="MNCJ02000326">
    <property type="protein sequence ID" value="KAF5781307.1"/>
    <property type="molecule type" value="Genomic_DNA"/>
</dbReference>
<dbReference type="Gramene" id="mRNA:HanXRQr2_Chr11g0481931">
    <property type="protein sequence ID" value="mRNA:HanXRQr2_Chr11g0481931"/>
    <property type="gene ID" value="HanXRQr2_Chr11g0481931"/>
</dbReference>
<dbReference type="GO" id="GO:0016740">
    <property type="term" value="F:transferase activity"/>
    <property type="evidence" value="ECO:0007669"/>
    <property type="project" value="UniProtKB-KW"/>
</dbReference>
<name>A0A9K3HN88_HELAN</name>
<comment type="caution">
    <text evidence="1">The sequence shown here is derived from an EMBL/GenBank/DDBJ whole genome shotgun (WGS) entry which is preliminary data.</text>
</comment>